<keyword evidence="3" id="KW-0507">mRNA processing</keyword>
<evidence type="ECO:0000256" key="2">
    <source>
        <dbReference type="ARBA" id="ARBA00022574"/>
    </source>
</evidence>
<evidence type="ECO:0000256" key="7">
    <source>
        <dbReference type="ARBA" id="ARBA00023242"/>
    </source>
</evidence>
<dbReference type="SUPFAM" id="SSF50978">
    <property type="entry name" value="WD40 repeat-like"/>
    <property type="match status" value="1"/>
</dbReference>
<dbReference type="Pfam" id="PF00400">
    <property type="entry name" value="WD40"/>
    <property type="match status" value="5"/>
</dbReference>
<dbReference type="OMA" id="TLWHPHE"/>
<name>T1KIS3_TETUR</name>
<evidence type="ECO:0000256" key="4">
    <source>
        <dbReference type="ARBA" id="ARBA00022728"/>
    </source>
</evidence>
<gene>
    <name evidence="13" type="primary">107364429</name>
</gene>
<sequence>MINLIQSYGEGSSDEEDQSTVEESKTSKEEEPAPAVSVDIKSKLNQINTCPYVDESHVKDFKLKNEFQSTINTDVSTKLNYNAKYDDLYAPALGPSHPLKDSSHLPRKNFLTGQVEPTAINDYHFETQRKTFHVHGIAYDPSDGATLKDKVVRGAASAEIGLSVGSSSDNPDVKAYASSDPSSRKKRLKNDDPMDIDNYLGPWAPYENEEMVSKPTEEEQKEIEEFMSKKKRYTVNKEEKDFEEKSTLHIPDPYDYQGRSFLHPPQDLDVNLRADSVPHKCFLPKKVIHTYTGHTKALTAIRWFPKSAHLFLSAGMDAKIKLWEVYRDRRCILTYQGHRQAVRDICFNRRGDRFISAGYDRGLKLWDTETGQCIKRFQNRKVPFCVKFNNDEDKNHLFLSGMADKKILCWDTRTGQIVQEYDRHLGAINTITFVDNNRRFVSSSDDKSLRVWEWDIPVDIKYIADPGLHSMPAISASPNGKWLACQSMDNKIQGFACLNSFKLNSKKIFTGHMVAGYACAPDFSPDMSYLVSGDADGKVFIWDWKTTKLLTKFQAHENVCINVLWHPHETSKVLSAGWDNKIHLWD</sequence>
<feature type="compositionally biased region" description="Polar residues" evidence="12">
    <location>
        <begin position="1"/>
        <end position="10"/>
    </location>
</feature>
<dbReference type="STRING" id="32264.T1KIS3"/>
<feature type="repeat" description="WD" evidence="11">
    <location>
        <begin position="421"/>
        <end position="453"/>
    </location>
</feature>
<dbReference type="PANTHER" id="PTHR43979">
    <property type="entry name" value="PRE-MRNA-PROCESSING FACTOR 17"/>
    <property type="match status" value="1"/>
</dbReference>
<evidence type="ECO:0000256" key="11">
    <source>
        <dbReference type="PROSITE-ProRule" id="PRU00221"/>
    </source>
</evidence>
<dbReference type="InterPro" id="IPR015943">
    <property type="entry name" value="WD40/YVTN_repeat-like_dom_sf"/>
</dbReference>
<dbReference type="eggNOG" id="KOG0282">
    <property type="taxonomic scope" value="Eukaryota"/>
</dbReference>
<dbReference type="PANTHER" id="PTHR43979:SF1">
    <property type="entry name" value="PRE-MRNA-PROCESSING FACTOR 17"/>
    <property type="match status" value="1"/>
</dbReference>
<dbReference type="FunFam" id="2.130.10.10:FF:000034">
    <property type="entry name" value="Pre-mRNA-processing factor 17, putative"/>
    <property type="match status" value="1"/>
</dbReference>
<evidence type="ECO:0000256" key="3">
    <source>
        <dbReference type="ARBA" id="ARBA00022664"/>
    </source>
</evidence>
<organism evidence="13 14">
    <name type="scientific">Tetranychus urticae</name>
    <name type="common">Two-spotted spider mite</name>
    <dbReference type="NCBI Taxonomy" id="32264"/>
    <lineage>
        <taxon>Eukaryota</taxon>
        <taxon>Metazoa</taxon>
        <taxon>Ecdysozoa</taxon>
        <taxon>Arthropoda</taxon>
        <taxon>Chelicerata</taxon>
        <taxon>Arachnida</taxon>
        <taxon>Acari</taxon>
        <taxon>Acariformes</taxon>
        <taxon>Trombidiformes</taxon>
        <taxon>Prostigmata</taxon>
        <taxon>Eleutherengona</taxon>
        <taxon>Raphignathae</taxon>
        <taxon>Tetranychoidea</taxon>
        <taxon>Tetranychidae</taxon>
        <taxon>Tetranychus</taxon>
    </lineage>
</organism>
<dbReference type="HOGENOM" id="CLU_022571_2_1_1"/>
<dbReference type="GO" id="GO:0071013">
    <property type="term" value="C:catalytic step 2 spliceosome"/>
    <property type="evidence" value="ECO:0007669"/>
    <property type="project" value="InterPro"/>
</dbReference>
<dbReference type="KEGG" id="tut:107364429"/>
<feature type="repeat" description="WD" evidence="11">
    <location>
        <begin position="523"/>
        <end position="552"/>
    </location>
</feature>
<reference evidence="14" key="1">
    <citation type="submission" date="2011-08" db="EMBL/GenBank/DDBJ databases">
        <authorList>
            <person name="Rombauts S."/>
        </authorList>
    </citation>
    <scope>NUCLEOTIDE SEQUENCE</scope>
    <source>
        <strain evidence="14">London</strain>
    </source>
</reference>
<dbReference type="EnsemblMetazoa" id="tetur12g02380.1">
    <property type="protein sequence ID" value="tetur12g02380.1"/>
    <property type="gene ID" value="tetur12g02380"/>
</dbReference>
<keyword evidence="5" id="KW-0677">Repeat</keyword>
<feature type="region of interest" description="Disordered" evidence="12">
    <location>
        <begin position="162"/>
        <end position="195"/>
    </location>
</feature>
<feature type="repeat" description="WD" evidence="11">
    <location>
        <begin position="291"/>
        <end position="325"/>
    </location>
</feature>
<keyword evidence="6" id="KW-0508">mRNA splicing</keyword>
<comment type="subcellular location">
    <subcellularLocation>
        <location evidence="1">Nucleus</location>
    </subcellularLocation>
</comment>
<evidence type="ECO:0000256" key="6">
    <source>
        <dbReference type="ARBA" id="ARBA00023187"/>
    </source>
</evidence>
<dbReference type="PROSITE" id="PS50082">
    <property type="entry name" value="WD_REPEATS_2"/>
    <property type="match status" value="5"/>
</dbReference>
<dbReference type="AlphaFoldDB" id="T1KIS3"/>
<evidence type="ECO:0000256" key="8">
    <source>
        <dbReference type="ARBA" id="ARBA00068146"/>
    </source>
</evidence>
<dbReference type="InterPro" id="IPR032847">
    <property type="entry name" value="PRPF17"/>
</dbReference>
<dbReference type="EMBL" id="CAEY01000114">
    <property type="status" value="NOT_ANNOTATED_CDS"/>
    <property type="molecule type" value="Genomic_DNA"/>
</dbReference>
<evidence type="ECO:0000256" key="10">
    <source>
        <dbReference type="ARBA" id="ARBA00076678"/>
    </source>
</evidence>
<feature type="repeat" description="WD" evidence="11">
    <location>
        <begin position="553"/>
        <end position="586"/>
    </location>
</feature>
<feature type="region of interest" description="Disordered" evidence="12">
    <location>
        <begin position="1"/>
        <end position="38"/>
    </location>
</feature>
<keyword evidence="7" id="KW-0539">Nucleus</keyword>
<protein>
    <recommendedName>
        <fullName evidence="8">Pre-mRNA-processing factor 17</fullName>
    </recommendedName>
    <alternativeName>
        <fullName evidence="10">Cell division cycle 40 homolog</fullName>
    </alternativeName>
    <alternativeName>
        <fullName evidence="9">PRP17 homolog</fullName>
    </alternativeName>
</protein>
<dbReference type="GO" id="GO:0003729">
    <property type="term" value="F:mRNA binding"/>
    <property type="evidence" value="ECO:0007669"/>
    <property type="project" value="TreeGrafter"/>
</dbReference>
<dbReference type="InterPro" id="IPR036322">
    <property type="entry name" value="WD40_repeat_dom_sf"/>
</dbReference>
<feature type="compositionally biased region" description="Basic and acidic residues" evidence="12">
    <location>
        <begin position="22"/>
        <end position="31"/>
    </location>
</feature>
<keyword evidence="2 11" id="KW-0853">WD repeat</keyword>
<reference evidence="13" key="2">
    <citation type="submission" date="2015-06" db="UniProtKB">
        <authorList>
            <consortium name="EnsemblMetazoa"/>
        </authorList>
    </citation>
    <scope>IDENTIFICATION</scope>
</reference>
<proteinExistence type="predicted"/>
<dbReference type="GO" id="GO:0000398">
    <property type="term" value="P:mRNA splicing, via spliceosome"/>
    <property type="evidence" value="ECO:0007669"/>
    <property type="project" value="InterPro"/>
</dbReference>
<accession>T1KIS3</accession>
<feature type="repeat" description="WD" evidence="11">
    <location>
        <begin position="335"/>
        <end position="376"/>
    </location>
</feature>
<dbReference type="Proteomes" id="UP000015104">
    <property type="component" value="Unassembled WGS sequence"/>
</dbReference>
<evidence type="ECO:0000313" key="14">
    <source>
        <dbReference type="Proteomes" id="UP000015104"/>
    </source>
</evidence>
<evidence type="ECO:0000313" key="13">
    <source>
        <dbReference type="EnsemblMetazoa" id="tetur12g02380.1"/>
    </source>
</evidence>
<dbReference type="OrthoDB" id="10257301at2759"/>
<evidence type="ECO:0000256" key="1">
    <source>
        <dbReference type="ARBA" id="ARBA00004123"/>
    </source>
</evidence>
<dbReference type="PROSITE" id="PS50294">
    <property type="entry name" value="WD_REPEATS_REGION"/>
    <property type="match status" value="4"/>
</dbReference>
<evidence type="ECO:0000256" key="9">
    <source>
        <dbReference type="ARBA" id="ARBA00075265"/>
    </source>
</evidence>
<dbReference type="CDD" id="cd00200">
    <property type="entry name" value="WD40"/>
    <property type="match status" value="1"/>
</dbReference>
<keyword evidence="14" id="KW-1185">Reference proteome</keyword>
<evidence type="ECO:0000256" key="5">
    <source>
        <dbReference type="ARBA" id="ARBA00022737"/>
    </source>
</evidence>
<dbReference type="Gene3D" id="2.130.10.10">
    <property type="entry name" value="YVTN repeat-like/Quinoprotein amine dehydrogenase"/>
    <property type="match status" value="1"/>
</dbReference>
<dbReference type="SMART" id="SM00320">
    <property type="entry name" value="WD40"/>
    <property type="match status" value="6"/>
</dbReference>
<keyword evidence="4" id="KW-0747">Spliceosome</keyword>
<dbReference type="InterPro" id="IPR001680">
    <property type="entry name" value="WD40_rpt"/>
</dbReference>
<evidence type="ECO:0000256" key="12">
    <source>
        <dbReference type="SAM" id="MobiDB-lite"/>
    </source>
</evidence>